<dbReference type="PROSITE" id="PS50004">
    <property type="entry name" value="C2"/>
    <property type="match status" value="2"/>
</dbReference>
<dbReference type="Proteomes" id="UP001620626">
    <property type="component" value="Unassembled WGS sequence"/>
</dbReference>
<feature type="domain" description="VWFA" evidence="5">
    <location>
        <begin position="328"/>
        <end position="533"/>
    </location>
</feature>
<feature type="region of interest" description="Disordered" evidence="3">
    <location>
        <begin position="1"/>
        <end position="27"/>
    </location>
</feature>
<dbReference type="AlphaFoldDB" id="A0ABD2LR31"/>
<dbReference type="SMART" id="SM00327">
    <property type="entry name" value="VWA"/>
    <property type="match status" value="1"/>
</dbReference>
<dbReference type="SMART" id="SM00239">
    <property type="entry name" value="C2"/>
    <property type="match status" value="2"/>
</dbReference>
<dbReference type="PANTHER" id="PTHR10857:SF106">
    <property type="entry name" value="C2 DOMAIN-CONTAINING PROTEIN"/>
    <property type="match status" value="1"/>
</dbReference>
<dbReference type="SUPFAM" id="SSF53300">
    <property type="entry name" value="vWA-like"/>
    <property type="match status" value="1"/>
</dbReference>
<sequence>MRQNLAQKPREMHAQGGTVPLPGQPDIPHTRVELMLSAKDLKDKDLLSKSDPMCVIYSLVPGKGGTGPEFVEIGRTEVIWNNLNPRWNAKVTLNYFFETKQQLRFDVFDIDTENTRDLSSQDFLGRCECHLADIVAAAHGCQNFGDEPGQEGKLIIRADEVDEGQKEMMRMVCHGQQVASKGICWCLSARDPFLEFHRLYADGSKQLVYRTEVQTRTVDPEWKPIEISVRHLCQGDKNRDFLVECFDYKLAGGHKLLGSALISVQKLVTLRQHSFPLERKKGGKKRHKKGTAALSPSMVSSGTLRFLLAECRREYTWLDFVGGGMQLEFMVSIDFTASNGDVRLPNSRHFIDNLCLNQYEIAIRSVLEICQHYNDSKQFEAFGFGAKVPPNQTTVSHLFPLQANGQPAAHGVDGVMDAYRTTLQSVLLYGPTYFEPTVRYASQKCANFPRDGSRYQILLLITDGLIDDMVKTKLAIIEASSLPLSIIIIGIGDEDFSKMDELDSDELLLQENNLVAKRDIVQFVPFREYYGAVQLPNSKLTWEHQAKVQAQLAKAVLEEIPYQVTSYMRMHNIEPLALRRNSFGNFLPVPSAPPTAKK</sequence>
<comment type="caution">
    <text evidence="6">The sequence shown here is derived from an EMBL/GenBank/DDBJ whole genome shotgun (WGS) entry which is preliminary data.</text>
</comment>
<feature type="domain" description="C2" evidence="4">
    <location>
        <begin position="148"/>
        <end position="277"/>
    </location>
</feature>
<evidence type="ECO:0000259" key="4">
    <source>
        <dbReference type="PROSITE" id="PS50004"/>
    </source>
</evidence>
<reference evidence="6 7" key="1">
    <citation type="submission" date="2024-10" db="EMBL/GenBank/DDBJ databases">
        <authorList>
            <person name="Kim D."/>
        </authorList>
    </citation>
    <scope>NUCLEOTIDE SEQUENCE [LARGE SCALE GENOMIC DNA]</scope>
    <source>
        <strain evidence="6">BH-2024</strain>
    </source>
</reference>
<evidence type="ECO:0000256" key="3">
    <source>
        <dbReference type="SAM" id="MobiDB-lite"/>
    </source>
</evidence>
<dbReference type="Pfam" id="PF07002">
    <property type="entry name" value="Copine"/>
    <property type="match status" value="1"/>
</dbReference>
<evidence type="ECO:0000256" key="2">
    <source>
        <dbReference type="ARBA" id="ARBA00022737"/>
    </source>
</evidence>
<dbReference type="InterPro" id="IPR002035">
    <property type="entry name" value="VWF_A"/>
</dbReference>
<gene>
    <name evidence="6" type="ORF">niasHT_007518</name>
</gene>
<dbReference type="InterPro" id="IPR036465">
    <property type="entry name" value="vWFA_dom_sf"/>
</dbReference>
<evidence type="ECO:0000313" key="6">
    <source>
        <dbReference type="EMBL" id="KAL3117115.1"/>
    </source>
</evidence>
<dbReference type="InterPro" id="IPR010734">
    <property type="entry name" value="Copine_C"/>
</dbReference>
<dbReference type="Gene3D" id="2.60.40.150">
    <property type="entry name" value="C2 domain"/>
    <property type="match status" value="2"/>
</dbReference>
<dbReference type="InterPro" id="IPR000008">
    <property type="entry name" value="C2_dom"/>
</dbReference>
<evidence type="ECO:0000256" key="1">
    <source>
        <dbReference type="ARBA" id="ARBA00009048"/>
    </source>
</evidence>
<accession>A0ABD2LR31</accession>
<evidence type="ECO:0000313" key="7">
    <source>
        <dbReference type="Proteomes" id="UP001620626"/>
    </source>
</evidence>
<dbReference type="InterPro" id="IPR045052">
    <property type="entry name" value="Copine"/>
</dbReference>
<protein>
    <submittedName>
        <fullName evidence="6">Uncharacterized protein</fullName>
    </submittedName>
</protein>
<evidence type="ECO:0000259" key="5">
    <source>
        <dbReference type="PROSITE" id="PS50234"/>
    </source>
</evidence>
<dbReference type="PROSITE" id="PS50234">
    <property type="entry name" value="VWFA"/>
    <property type="match status" value="1"/>
</dbReference>
<dbReference type="InterPro" id="IPR037768">
    <property type="entry name" value="C2B_Copine"/>
</dbReference>
<proteinExistence type="inferred from homology"/>
<organism evidence="6 7">
    <name type="scientific">Heterodera trifolii</name>
    <dbReference type="NCBI Taxonomy" id="157864"/>
    <lineage>
        <taxon>Eukaryota</taxon>
        <taxon>Metazoa</taxon>
        <taxon>Ecdysozoa</taxon>
        <taxon>Nematoda</taxon>
        <taxon>Chromadorea</taxon>
        <taxon>Rhabditida</taxon>
        <taxon>Tylenchina</taxon>
        <taxon>Tylenchomorpha</taxon>
        <taxon>Tylenchoidea</taxon>
        <taxon>Heteroderidae</taxon>
        <taxon>Heteroderinae</taxon>
        <taxon>Heterodera</taxon>
    </lineage>
</organism>
<dbReference type="PANTHER" id="PTHR10857">
    <property type="entry name" value="COPINE"/>
    <property type="match status" value="1"/>
</dbReference>
<dbReference type="EMBL" id="JBICBT010000334">
    <property type="protein sequence ID" value="KAL3117115.1"/>
    <property type="molecule type" value="Genomic_DNA"/>
</dbReference>
<dbReference type="CDD" id="cd04048">
    <property type="entry name" value="C2A_Copine"/>
    <property type="match status" value="1"/>
</dbReference>
<dbReference type="InterPro" id="IPR035892">
    <property type="entry name" value="C2_domain_sf"/>
</dbReference>
<dbReference type="Pfam" id="PF00168">
    <property type="entry name" value="C2"/>
    <property type="match status" value="2"/>
</dbReference>
<comment type="similarity">
    <text evidence="1">Belongs to the copine family.</text>
</comment>
<keyword evidence="7" id="KW-1185">Reference proteome</keyword>
<dbReference type="CDD" id="cd04047">
    <property type="entry name" value="C2B_Copine"/>
    <property type="match status" value="1"/>
</dbReference>
<keyword evidence="2" id="KW-0677">Repeat</keyword>
<name>A0ABD2LR31_9BILA</name>
<dbReference type="FunFam" id="2.60.40.150:FF:000099">
    <property type="entry name" value="Copine 3"/>
    <property type="match status" value="1"/>
</dbReference>
<feature type="domain" description="C2" evidence="4">
    <location>
        <begin position="15"/>
        <end position="144"/>
    </location>
</feature>
<dbReference type="SUPFAM" id="SSF49562">
    <property type="entry name" value="C2 domain (Calcium/lipid-binding domain, CaLB)"/>
    <property type="match status" value="2"/>
</dbReference>